<gene>
    <name evidence="1" type="ORF">B0T25DRAFT_232244</name>
</gene>
<organism evidence="1 2">
    <name type="scientific">Lasiosphaeria hispida</name>
    <dbReference type="NCBI Taxonomy" id="260671"/>
    <lineage>
        <taxon>Eukaryota</taxon>
        <taxon>Fungi</taxon>
        <taxon>Dikarya</taxon>
        <taxon>Ascomycota</taxon>
        <taxon>Pezizomycotina</taxon>
        <taxon>Sordariomycetes</taxon>
        <taxon>Sordariomycetidae</taxon>
        <taxon>Sordariales</taxon>
        <taxon>Lasiosphaeriaceae</taxon>
        <taxon>Lasiosphaeria</taxon>
    </lineage>
</organism>
<accession>A0AAJ0MCA5</accession>
<sequence length="239" mass="26794">MLEKEHQHHLIAILWASFHSIPSLSLIDLSLAEARERARMCLGDECQVCALSVFEMPNCQSFRKNHTGLQRGASRHLAVVSGNLGYVFLSQTSQSGQQPMPNVHTAASPSFNRVRRSSKHAVMDSQPECGFQVVSSKFAHLSVPPARTLQTPMAFSNKETRSTMRPVCQDLRCGEPRLPTASFPCFSNNCCQSLERCYSRFDFLYLKHGDRHSRLYEELASRCVGPQAASNGLNYIFLI</sequence>
<reference evidence="1" key="1">
    <citation type="journal article" date="2023" name="Mol. Phylogenet. Evol.">
        <title>Genome-scale phylogeny and comparative genomics of the fungal order Sordariales.</title>
        <authorList>
            <person name="Hensen N."/>
            <person name="Bonometti L."/>
            <person name="Westerberg I."/>
            <person name="Brannstrom I.O."/>
            <person name="Guillou S."/>
            <person name="Cros-Aarteil S."/>
            <person name="Calhoun S."/>
            <person name="Haridas S."/>
            <person name="Kuo A."/>
            <person name="Mondo S."/>
            <person name="Pangilinan J."/>
            <person name="Riley R."/>
            <person name="LaButti K."/>
            <person name="Andreopoulos B."/>
            <person name="Lipzen A."/>
            <person name="Chen C."/>
            <person name="Yan M."/>
            <person name="Daum C."/>
            <person name="Ng V."/>
            <person name="Clum A."/>
            <person name="Steindorff A."/>
            <person name="Ohm R.A."/>
            <person name="Martin F."/>
            <person name="Silar P."/>
            <person name="Natvig D.O."/>
            <person name="Lalanne C."/>
            <person name="Gautier V."/>
            <person name="Ament-Velasquez S.L."/>
            <person name="Kruys A."/>
            <person name="Hutchinson M.I."/>
            <person name="Powell A.J."/>
            <person name="Barry K."/>
            <person name="Miller A.N."/>
            <person name="Grigoriev I.V."/>
            <person name="Debuchy R."/>
            <person name="Gladieux P."/>
            <person name="Hiltunen Thoren M."/>
            <person name="Johannesson H."/>
        </authorList>
    </citation>
    <scope>NUCLEOTIDE SEQUENCE</scope>
    <source>
        <strain evidence="1">CBS 955.72</strain>
    </source>
</reference>
<dbReference type="AlphaFoldDB" id="A0AAJ0MCA5"/>
<evidence type="ECO:0000313" key="2">
    <source>
        <dbReference type="Proteomes" id="UP001275084"/>
    </source>
</evidence>
<evidence type="ECO:0000313" key="1">
    <source>
        <dbReference type="EMBL" id="KAK3348985.1"/>
    </source>
</evidence>
<reference evidence="1" key="2">
    <citation type="submission" date="2023-06" db="EMBL/GenBank/DDBJ databases">
        <authorList>
            <consortium name="Lawrence Berkeley National Laboratory"/>
            <person name="Haridas S."/>
            <person name="Hensen N."/>
            <person name="Bonometti L."/>
            <person name="Westerberg I."/>
            <person name="Brannstrom I.O."/>
            <person name="Guillou S."/>
            <person name="Cros-Aarteil S."/>
            <person name="Calhoun S."/>
            <person name="Kuo A."/>
            <person name="Mondo S."/>
            <person name="Pangilinan J."/>
            <person name="Riley R."/>
            <person name="Labutti K."/>
            <person name="Andreopoulos B."/>
            <person name="Lipzen A."/>
            <person name="Chen C."/>
            <person name="Yanf M."/>
            <person name="Daum C."/>
            <person name="Ng V."/>
            <person name="Clum A."/>
            <person name="Steindorff A."/>
            <person name="Ohm R."/>
            <person name="Martin F."/>
            <person name="Silar P."/>
            <person name="Natvig D."/>
            <person name="Lalanne C."/>
            <person name="Gautier V."/>
            <person name="Ament-Velasquez S.L."/>
            <person name="Kruys A."/>
            <person name="Hutchinson M.I."/>
            <person name="Powell A.J."/>
            <person name="Barry K."/>
            <person name="Miller A.N."/>
            <person name="Grigoriev I.V."/>
            <person name="Debuchy R."/>
            <person name="Gladieux P."/>
            <person name="Thoren M.H."/>
            <person name="Johannesson H."/>
        </authorList>
    </citation>
    <scope>NUCLEOTIDE SEQUENCE</scope>
    <source>
        <strain evidence="1">CBS 955.72</strain>
    </source>
</reference>
<protein>
    <submittedName>
        <fullName evidence="1">Uncharacterized protein</fullName>
    </submittedName>
</protein>
<dbReference type="Proteomes" id="UP001275084">
    <property type="component" value="Unassembled WGS sequence"/>
</dbReference>
<dbReference type="EMBL" id="JAUIQD010000005">
    <property type="protein sequence ID" value="KAK3348985.1"/>
    <property type="molecule type" value="Genomic_DNA"/>
</dbReference>
<comment type="caution">
    <text evidence="1">The sequence shown here is derived from an EMBL/GenBank/DDBJ whole genome shotgun (WGS) entry which is preliminary data.</text>
</comment>
<proteinExistence type="predicted"/>
<name>A0AAJ0MCA5_9PEZI</name>
<keyword evidence="2" id="KW-1185">Reference proteome</keyword>